<dbReference type="PANTHER" id="PTHR30579">
    <property type="entry name" value="TRANSCRIPTIONAL REGULATOR"/>
    <property type="match status" value="1"/>
</dbReference>
<proteinExistence type="inferred from homology"/>
<reference evidence="6" key="1">
    <citation type="submission" date="2020-12" db="EMBL/GenBank/DDBJ databases">
        <title>Bacterial taxonomy.</title>
        <authorList>
            <person name="Pan X."/>
        </authorList>
    </citation>
    <scope>NUCLEOTIDE SEQUENCE</scope>
    <source>
        <strain evidence="6">KCTC 52957</strain>
    </source>
</reference>
<dbReference type="Pfam" id="PF00126">
    <property type="entry name" value="HTH_1"/>
    <property type="match status" value="1"/>
</dbReference>
<keyword evidence="3" id="KW-0238">DNA-binding</keyword>
<dbReference type="EMBL" id="JAEKPD010000005">
    <property type="protein sequence ID" value="MBJ3762276.1"/>
    <property type="molecule type" value="Genomic_DNA"/>
</dbReference>
<dbReference type="SUPFAM" id="SSF46785">
    <property type="entry name" value="Winged helix' DNA-binding domain"/>
    <property type="match status" value="1"/>
</dbReference>
<organism evidence="6 7">
    <name type="scientific">Palleronia pontilimi</name>
    <dbReference type="NCBI Taxonomy" id="1964209"/>
    <lineage>
        <taxon>Bacteria</taxon>
        <taxon>Pseudomonadati</taxon>
        <taxon>Pseudomonadota</taxon>
        <taxon>Alphaproteobacteria</taxon>
        <taxon>Rhodobacterales</taxon>
        <taxon>Roseobacteraceae</taxon>
        <taxon>Palleronia</taxon>
    </lineage>
</organism>
<dbReference type="InterPro" id="IPR036388">
    <property type="entry name" value="WH-like_DNA-bd_sf"/>
</dbReference>
<comment type="similarity">
    <text evidence="1">Belongs to the LysR transcriptional regulatory family.</text>
</comment>
<sequence>MKDTPSLDDLALFLAVADTGSLARAARQTGASVPTLSRRMGALETQLGRRLFDRGARGYDLTAEGHALAREMADLRAVSQRAAALADGNGPLGVRITGGDWTCRYLARHLSRWWSPGADWVPAFVPSTADLDIARRAADIGIRNRRPTQDWLAGRRTARVTYGIYAVSEAIEGFVTLPEGPDAPPSSRWVHAQPGARVVTTASTPRAALDLARAGVARIVLPTFVGDAEPMARIGPEIDDLAHEEWLVAHHAARNDPGIRPALDALAALLSDRTLRPG</sequence>
<keyword evidence="2" id="KW-0805">Transcription regulation</keyword>
<dbReference type="Gene3D" id="1.10.10.10">
    <property type="entry name" value="Winged helix-like DNA-binding domain superfamily/Winged helix DNA-binding domain"/>
    <property type="match status" value="1"/>
</dbReference>
<feature type="domain" description="HTH lysR-type" evidence="5">
    <location>
        <begin position="5"/>
        <end position="62"/>
    </location>
</feature>
<evidence type="ECO:0000256" key="3">
    <source>
        <dbReference type="ARBA" id="ARBA00023125"/>
    </source>
</evidence>
<dbReference type="GO" id="GO:0003700">
    <property type="term" value="F:DNA-binding transcription factor activity"/>
    <property type="evidence" value="ECO:0007669"/>
    <property type="project" value="InterPro"/>
</dbReference>
<evidence type="ECO:0000256" key="4">
    <source>
        <dbReference type="ARBA" id="ARBA00023163"/>
    </source>
</evidence>
<evidence type="ECO:0000256" key="2">
    <source>
        <dbReference type="ARBA" id="ARBA00023015"/>
    </source>
</evidence>
<evidence type="ECO:0000313" key="6">
    <source>
        <dbReference type="EMBL" id="MBJ3762276.1"/>
    </source>
</evidence>
<dbReference type="RefSeq" id="WP_198915445.1">
    <property type="nucleotide sequence ID" value="NZ_JAEKPD010000005.1"/>
</dbReference>
<dbReference type="InterPro" id="IPR000847">
    <property type="entry name" value="LysR_HTH_N"/>
</dbReference>
<dbReference type="AlphaFoldDB" id="A0A934IAW9"/>
<dbReference type="PROSITE" id="PS50931">
    <property type="entry name" value="HTH_LYSR"/>
    <property type="match status" value="1"/>
</dbReference>
<evidence type="ECO:0000259" key="5">
    <source>
        <dbReference type="PROSITE" id="PS50931"/>
    </source>
</evidence>
<dbReference type="Proteomes" id="UP000642488">
    <property type="component" value="Unassembled WGS sequence"/>
</dbReference>
<keyword evidence="4" id="KW-0804">Transcription</keyword>
<dbReference type="SUPFAM" id="SSF53850">
    <property type="entry name" value="Periplasmic binding protein-like II"/>
    <property type="match status" value="1"/>
</dbReference>
<evidence type="ECO:0000256" key="1">
    <source>
        <dbReference type="ARBA" id="ARBA00009437"/>
    </source>
</evidence>
<comment type="caution">
    <text evidence="6">The sequence shown here is derived from an EMBL/GenBank/DDBJ whole genome shotgun (WGS) entry which is preliminary data.</text>
</comment>
<protein>
    <submittedName>
        <fullName evidence="6">LysR family transcriptional regulator</fullName>
    </submittedName>
</protein>
<name>A0A934IAW9_9RHOB</name>
<evidence type="ECO:0000313" key="7">
    <source>
        <dbReference type="Proteomes" id="UP000642488"/>
    </source>
</evidence>
<dbReference type="InterPro" id="IPR050176">
    <property type="entry name" value="LTTR"/>
</dbReference>
<dbReference type="GO" id="GO:0003677">
    <property type="term" value="F:DNA binding"/>
    <property type="evidence" value="ECO:0007669"/>
    <property type="project" value="UniProtKB-KW"/>
</dbReference>
<keyword evidence="7" id="KW-1185">Reference proteome</keyword>
<dbReference type="PANTHER" id="PTHR30579:SF3">
    <property type="entry name" value="TRANSCRIPTIONAL REGULATORY PROTEIN"/>
    <property type="match status" value="1"/>
</dbReference>
<gene>
    <name evidence="6" type="ORF">ILP92_05895</name>
</gene>
<accession>A0A934IAW9</accession>
<dbReference type="InterPro" id="IPR036390">
    <property type="entry name" value="WH_DNA-bd_sf"/>
</dbReference>